<gene>
    <name evidence="2" type="ORF">ACH5RR_005298</name>
</gene>
<keyword evidence="3" id="KW-1185">Reference proteome</keyword>
<dbReference type="SUPFAM" id="SSF54529">
    <property type="entry name" value="Mitochondrial glycoprotein MAM33-like"/>
    <property type="match status" value="1"/>
</dbReference>
<proteinExistence type="predicted"/>
<comment type="caution">
    <text evidence="2">The sequence shown here is derived from an EMBL/GenBank/DDBJ whole genome shotgun (WGS) entry which is preliminary data.</text>
</comment>
<evidence type="ECO:0000313" key="3">
    <source>
        <dbReference type="Proteomes" id="UP001630127"/>
    </source>
</evidence>
<dbReference type="Pfam" id="PF02330">
    <property type="entry name" value="MAM33"/>
    <property type="match status" value="1"/>
</dbReference>
<dbReference type="InterPro" id="IPR003428">
    <property type="entry name" value="MAM33"/>
</dbReference>
<sequence length="318" mass="35259">MALSSMVSKASPSSLVPLALRAISSAGSLHGSIVTAAVTVNRERVLHNGGVMSGSFVQSHQFSTAIQAKKLLDTSLLKVLRSEIITAKKYDFAKQELPKTPTGFPFNIKDNPGESMITLIRDFPDEIVEVKVRKAPEEMVVDEDDSDDDSSSSDSDDDNEDPSEEKDSSKKSCKNRDSSDDEDDCDGCSDDNDYISGEDTQNSVSEEKKEPPCLPMRVTVCKKDGRRLKFELGATADEIKIKQMSIEEYSGSGSDTKVEFSGPEFEKLEHNLQHSLLKYLEIRGIKVSLVVFLHKYMAAKSSKDDMLWLNKLKNFIKK</sequence>
<reference evidence="2 3" key="1">
    <citation type="submission" date="2024-11" db="EMBL/GenBank/DDBJ databases">
        <title>A near-complete genome assembly of Cinchona calisaya.</title>
        <authorList>
            <person name="Lian D.C."/>
            <person name="Zhao X.W."/>
            <person name="Wei L."/>
        </authorList>
    </citation>
    <scope>NUCLEOTIDE SEQUENCE [LARGE SCALE GENOMIC DNA]</scope>
    <source>
        <tissue evidence="2">Nenye</tissue>
    </source>
</reference>
<dbReference type="EMBL" id="JBJUIK010000003">
    <property type="protein sequence ID" value="KAL3531777.1"/>
    <property type="molecule type" value="Genomic_DNA"/>
</dbReference>
<name>A0ABD3AKT2_9GENT</name>
<organism evidence="2 3">
    <name type="scientific">Cinchona calisaya</name>
    <dbReference type="NCBI Taxonomy" id="153742"/>
    <lineage>
        <taxon>Eukaryota</taxon>
        <taxon>Viridiplantae</taxon>
        <taxon>Streptophyta</taxon>
        <taxon>Embryophyta</taxon>
        <taxon>Tracheophyta</taxon>
        <taxon>Spermatophyta</taxon>
        <taxon>Magnoliopsida</taxon>
        <taxon>eudicotyledons</taxon>
        <taxon>Gunneridae</taxon>
        <taxon>Pentapetalae</taxon>
        <taxon>asterids</taxon>
        <taxon>lamiids</taxon>
        <taxon>Gentianales</taxon>
        <taxon>Rubiaceae</taxon>
        <taxon>Cinchonoideae</taxon>
        <taxon>Cinchoneae</taxon>
        <taxon>Cinchona</taxon>
    </lineage>
</organism>
<feature type="compositionally biased region" description="Basic and acidic residues" evidence="1">
    <location>
        <begin position="165"/>
        <end position="178"/>
    </location>
</feature>
<protein>
    <recommendedName>
        <fullName evidence="4">Mitochondrial glycoprotein</fullName>
    </recommendedName>
</protein>
<feature type="compositionally biased region" description="Acidic residues" evidence="1">
    <location>
        <begin position="139"/>
        <end position="164"/>
    </location>
</feature>
<evidence type="ECO:0000313" key="2">
    <source>
        <dbReference type="EMBL" id="KAL3531777.1"/>
    </source>
</evidence>
<feature type="compositionally biased region" description="Acidic residues" evidence="1">
    <location>
        <begin position="179"/>
        <end position="193"/>
    </location>
</feature>
<dbReference type="PANTHER" id="PTHR10826">
    <property type="entry name" value="COMPLEMENT COMPONENT 1"/>
    <property type="match status" value="1"/>
</dbReference>
<dbReference type="Proteomes" id="UP001630127">
    <property type="component" value="Unassembled WGS sequence"/>
</dbReference>
<dbReference type="AlphaFoldDB" id="A0ABD3AKT2"/>
<dbReference type="Gene3D" id="3.10.280.10">
    <property type="entry name" value="Mitochondrial glycoprotein"/>
    <property type="match status" value="2"/>
</dbReference>
<evidence type="ECO:0000256" key="1">
    <source>
        <dbReference type="SAM" id="MobiDB-lite"/>
    </source>
</evidence>
<feature type="region of interest" description="Disordered" evidence="1">
    <location>
        <begin position="134"/>
        <end position="211"/>
    </location>
</feature>
<dbReference type="PANTHER" id="PTHR10826:SF41">
    <property type="entry name" value="MITOCHONDRIAL GLYCOPROTEIN FAMILY PROTEIN"/>
    <property type="match status" value="1"/>
</dbReference>
<evidence type="ECO:0008006" key="4">
    <source>
        <dbReference type="Google" id="ProtNLM"/>
    </source>
</evidence>
<dbReference type="InterPro" id="IPR036561">
    <property type="entry name" value="MAM33_sf"/>
</dbReference>
<accession>A0ABD3AKT2</accession>